<proteinExistence type="predicted"/>
<keyword evidence="3" id="KW-1185">Reference proteome</keyword>
<name>A0A8J3IS69_9CHLR</name>
<dbReference type="RefSeq" id="WP_220208430.1">
    <property type="nucleotide sequence ID" value="NZ_BNJK01000002.1"/>
</dbReference>
<evidence type="ECO:0000256" key="1">
    <source>
        <dbReference type="SAM" id="Phobius"/>
    </source>
</evidence>
<reference evidence="2" key="1">
    <citation type="submission" date="2020-10" db="EMBL/GenBank/DDBJ databases">
        <title>Taxonomic study of unclassified bacteria belonging to the class Ktedonobacteria.</title>
        <authorList>
            <person name="Yabe S."/>
            <person name="Wang C.M."/>
            <person name="Zheng Y."/>
            <person name="Sakai Y."/>
            <person name="Cavaletti L."/>
            <person name="Monciardini P."/>
            <person name="Donadio S."/>
        </authorList>
    </citation>
    <scope>NUCLEOTIDE SEQUENCE</scope>
    <source>
        <strain evidence="2">ID150040</strain>
    </source>
</reference>
<keyword evidence="1" id="KW-0812">Transmembrane</keyword>
<keyword evidence="1" id="KW-0472">Membrane</keyword>
<gene>
    <name evidence="2" type="ORF">KSF_076960</name>
</gene>
<dbReference type="Proteomes" id="UP000597444">
    <property type="component" value="Unassembled WGS sequence"/>
</dbReference>
<evidence type="ECO:0000313" key="3">
    <source>
        <dbReference type="Proteomes" id="UP000597444"/>
    </source>
</evidence>
<feature type="transmembrane region" description="Helical" evidence="1">
    <location>
        <begin position="25"/>
        <end position="53"/>
    </location>
</feature>
<keyword evidence="1" id="KW-1133">Transmembrane helix</keyword>
<sequence length="205" mass="22354">MAALDRSIFRQRAVEKHIQKRERHVILRLVSPPMFVFLWVLLALSVAGGALVWTIQEPVVVQGKGVVVEQNVANTKTAQKIIVLLLLPTNQQANLKVGQPVRITIGSNIIFNSTIDQVEKDVMSPTAISSKYTAQAAPLAQTLSGPAVVATAAVEPMSQAQTYLGSQCQAQIQIGSESIVTMLPGIDNLSPFFSTISQQWHRLFK</sequence>
<organism evidence="2 3">
    <name type="scientific">Reticulibacter mediterranei</name>
    <dbReference type="NCBI Taxonomy" id="2778369"/>
    <lineage>
        <taxon>Bacteria</taxon>
        <taxon>Bacillati</taxon>
        <taxon>Chloroflexota</taxon>
        <taxon>Ktedonobacteria</taxon>
        <taxon>Ktedonobacterales</taxon>
        <taxon>Reticulibacteraceae</taxon>
        <taxon>Reticulibacter</taxon>
    </lineage>
</organism>
<evidence type="ECO:0000313" key="2">
    <source>
        <dbReference type="EMBL" id="GHO97648.1"/>
    </source>
</evidence>
<comment type="caution">
    <text evidence="2">The sequence shown here is derived from an EMBL/GenBank/DDBJ whole genome shotgun (WGS) entry which is preliminary data.</text>
</comment>
<dbReference type="AlphaFoldDB" id="A0A8J3IS69"/>
<dbReference type="EMBL" id="BNJK01000002">
    <property type="protein sequence ID" value="GHO97648.1"/>
    <property type="molecule type" value="Genomic_DNA"/>
</dbReference>
<protein>
    <submittedName>
        <fullName evidence="2">Uncharacterized protein</fullName>
    </submittedName>
</protein>
<accession>A0A8J3IS69</accession>